<accession>A0ABT2Z8H9</accession>
<dbReference type="RefSeq" id="WP_263732719.1">
    <property type="nucleotide sequence ID" value="NZ_JAOWKY010000001.1"/>
</dbReference>
<gene>
    <name evidence="1" type="ORF">OEW28_00210</name>
</gene>
<keyword evidence="2" id="KW-1185">Reference proteome</keyword>
<dbReference type="EMBL" id="JAOWKY010000001">
    <property type="protein sequence ID" value="MCV2867046.1"/>
    <property type="molecule type" value="Genomic_DNA"/>
</dbReference>
<organism evidence="1 2">
    <name type="scientific">Albidovulum marisflavi</name>
    <dbReference type="NCBI Taxonomy" id="2984159"/>
    <lineage>
        <taxon>Bacteria</taxon>
        <taxon>Pseudomonadati</taxon>
        <taxon>Pseudomonadota</taxon>
        <taxon>Alphaproteobacteria</taxon>
        <taxon>Rhodobacterales</taxon>
        <taxon>Paracoccaceae</taxon>
        <taxon>Albidovulum</taxon>
    </lineage>
</organism>
<reference evidence="1 2" key="1">
    <citation type="submission" date="2022-10" db="EMBL/GenBank/DDBJ databases">
        <title>Defluviimonas sp. nov., isolated from ocean surface water.</title>
        <authorList>
            <person name="He W."/>
            <person name="Wang L."/>
            <person name="Zhang D.-F."/>
        </authorList>
    </citation>
    <scope>NUCLEOTIDE SEQUENCE [LARGE SCALE GENOMIC DNA]</scope>
    <source>
        <strain evidence="1 2">WL0002</strain>
    </source>
</reference>
<evidence type="ECO:0008006" key="3">
    <source>
        <dbReference type="Google" id="ProtNLM"/>
    </source>
</evidence>
<dbReference type="Proteomes" id="UP001652542">
    <property type="component" value="Unassembled WGS sequence"/>
</dbReference>
<proteinExistence type="predicted"/>
<comment type="caution">
    <text evidence="1">The sequence shown here is derived from an EMBL/GenBank/DDBJ whole genome shotgun (WGS) entry which is preliminary data.</text>
</comment>
<evidence type="ECO:0000313" key="1">
    <source>
        <dbReference type="EMBL" id="MCV2867046.1"/>
    </source>
</evidence>
<sequence length="117" mass="12605">MAHDRSAIEELHELIAKQKAALRKADYASLQTLAPAVERLSSQLAAGASSLDTPTLDKLRRSLEEVRRLALASLSGLTAARNRLESLRNPQDTLMIYDAGGNVARHAGGACSIERRG</sequence>
<evidence type="ECO:0000313" key="2">
    <source>
        <dbReference type="Proteomes" id="UP001652542"/>
    </source>
</evidence>
<protein>
    <recommendedName>
        <fullName evidence="3">Flagellar protein FlgN</fullName>
    </recommendedName>
</protein>
<name>A0ABT2Z8H9_9RHOB</name>